<organism evidence="1 2">
    <name type="scientific">Candidatus Zambryskibacteria bacterium RIFCSPHIGHO2_02_FULL_43_37</name>
    <dbReference type="NCBI Taxonomy" id="1802749"/>
    <lineage>
        <taxon>Bacteria</taxon>
        <taxon>Candidatus Zambryskiibacteriota</taxon>
    </lineage>
</organism>
<dbReference type="AlphaFoldDB" id="A0A1G2THP4"/>
<dbReference type="Proteomes" id="UP000177279">
    <property type="component" value="Unassembled WGS sequence"/>
</dbReference>
<proteinExistence type="predicted"/>
<dbReference type="SUPFAM" id="SSF101386">
    <property type="entry name" value="all-alpha NTP pyrophosphatases"/>
    <property type="match status" value="1"/>
</dbReference>
<protein>
    <submittedName>
        <fullName evidence="1">Uncharacterized protein</fullName>
    </submittedName>
</protein>
<dbReference type="PANTHER" id="PTHR42702:SF1">
    <property type="entry name" value="REGULATORY PROTEIN FOR BETA-LACTAMASE"/>
    <property type="match status" value="1"/>
</dbReference>
<reference evidence="1 2" key="1">
    <citation type="journal article" date="2016" name="Nat. Commun.">
        <title>Thousands of microbial genomes shed light on interconnected biogeochemical processes in an aquifer system.</title>
        <authorList>
            <person name="Anantharaman K."/>
            <person name="Brown C.T."/>
            <person name="Hug L.A."/>
            <person name="Sharon I."/>
            <person name="Castelle C.J."/>
            <person name="Probst A.J."/>
            <person name="Thomas B.C."/>
            <person name="Singh A."/>
            <person name="Wilkins M.J."/>
            <person name="Karaoz U."/>
            <person name="Brodie E.L."/>
            <person name="Williams K.H."/>
            <person name="Hubbard S.S."/>
            <person name="Banfield J.F."/>
        </authorList>
    </citation>
    <scope>NUCLEOTIDE SEQUENCE [LARGE SCALE GENOMIC DNA]</scope>
</reference>
<evidence type="ECO:0000313" key="1">
    <source>
        <dbReference type="EMBL" id="OHA96723.1"/>
    </source>
</evidence>
<gene>
    <name evidence="1" type="ORF">A3D49_02675</name>
</gene>
<evidence type="ECO:0000313" key="2">
    <source>
        <dbReference type="Proteomes" id="UP000177279"/>
    </source>
</evidence>
<name>A0A1G2THP4_9BACT</name>
<accession>A0A1G2THP4</accession>
<dbReference type="Gene3D" id="1.10.287.1080">
    <property type="entry name" value="MazG-like"/>
    <property type="match status" value="1"/>
</dbReference>
<dbReference type="EMBL" id="MHVS01000004">
    <property type="protein sequence ID" value="OHA96723.1"/>
    <property type="molecule type" value="Genomic_DNA"/>
</dbReference>
<comment type="caution">
    <text evidence="1">The sequence shown here is derived from an EMBL/GenBank/DDBJ whole genome shotgun (WGS) entry which is preliminary data.</text>
</comment>
<dbReference type="PANTHER" id="PTHR42702">
    <property type="entry name" value="NUCLEOTIDE PYROPHOSPHOHYDROLASE"/>
    <property type="match status" value="1"/>
</dbReference>
<sequence>MAKFNKNGTIEDFQGFIESVFGLPDDRFYSIWDLLTQQQRFTMRALKGIRKGDADKTKINLLISFSWLMSIANRMHINLEDEIWKRFPYICSYCGKLPCVCKAAKTDKRVVIRTEDSIRPHSLADFQKMFAEIYPSKRRTHAEAGVHLAEEMGEVSEAIHNYLGQHQEKQFSSLKSELSDFASCVFGVANSLKIDLAKELAATYSNNCHACHQLPCKCVFSEVVAFKS</sequence>